<protein>
    <recommendedName>
        <fullName evidence="4">Paired domain-containing protein</fullName>
    </recommendedName>
</protein>
<feature type="region of interest" description="Disordered" evidence="1">
    <location>
        <begin position="98"/>
        <end position="122"/>
    </location>
</feature>
<feature type="compositionally biased region" description="Basic residues" evidence="1">
    <location>
        <begin position="102"/>
        <end position="113"/>
    </location>
</feature>
<keyword evidence="3" id="KW-1185">Reference proteome</keyword>
<evidence type="ECO:0000313" key="3">
    <source>
        <dbReference type="Proteomes" id="UP001432027"/>
    </source>
</evidence>
<dbReference type="AlphaFoldDB" id="A0AAV5SBR1"/>
<feature type="non-terminal residue" evidence="2">
    <location>
        <position position="138"/>
    </location>
</feature>
<comment type="caution">
    <text evidence="2">The sequence shown here is derived from an EMBL/GenBank/DDBJ whole genome shotgun (WGS) entry which is preliminary data.</text>
</comment>
<dbReference type="EMBL" id="BTSX01000001">
    <property type="protein sequence ID" value="GMS80239.1"/>
    <property type="molecule type" value="Genomic_DNA"/>
</dbReference>
<sequence>RGEIPIDTRIAIVKDFIVNRLTQSACASKYNVKLSYVQYVIKRFRSTGTLYAGDTQVNQNELPRDPSGTIRESALLRRLNSIPNPLIMTEKEKEMGQNYLWKKTKRRGRKRKSASSEEREERIKSIVWSDIDEEEEER</sequence>
<organism evidence="2 3">
    <name type="scientific">Pristionchus entomophagus</name>
    <dbReference type="NCBI Taxonomy" id="358040"/>
    <lineage>
        <taxon>Eukaryota</taxon>
        <taxon>Metazoa</taxon>
        <taxon>Ecdysozoa</taxon>
        <taxon>Nematoda</taxon>
        <taxon>Chromadorea</taxon>
        <taxon>Rhabditida</taxon>
        <taxon>Rhabditina</taxon>
        <taxon>Diplogasteromorpha</taxon>
        <taxon>Diplogasteroidea</taxon>
        <taxon>Neodiplogasteridae</taxon>
        <taxon>Pristionchus</taxon>
    </lineage>
</organism>
<evidence type="ECO:0008006" key="4">
    <source>
        <dbReference type="Google" id="ProtNLM"/>
    </source>
</evidence>
<accession>A0AAV5SBR1</accession>
<evidence type="ECO:0000313" key="2">
    <source>
        <dbReference type="EMBL" id="GMS80239.1"/>
    </source>
</evidence>
<proteinExistence type="predicted"/>
<name>A0AAV5SBR1_9BILA</name>
<feature type="non-terminal residue" evidence="2">
    <location>
        <position position="1"/>
    </location>
</feature>
<gene>
    <name evidence="2" type="ORF">PENTCL1PPCAC_2414</name>
</gene>
<dbReference type="Proteomes" id="UP001432027">
    <property type="component" value="Unassembled WGS sequence"/>
</dbReference>
<reference evidence="2" key="1">
    <citation type="submission" date="2023-10" db="EMBL/GenBank/DDBJ databases">
        <title>Genome assembly of Pristionchus species.</title>
        <authorList>
            <person name="Yoshida K."/>
            <person name="Sommer R.J."/>
        </authorList>
    </citation>
    <scope>NUCLEOTIDE SEQUENCE</scope>
    <source>
        <strain evidence="2">RS0144</strain>
    </source>
</reference>
<evidence type="ECO:0000256" key="1">
    <source>
        <dbReference type="SAM" id="MobiDB-lite"/>
    </source>
</evidence>